<dbReference type="EMBL" id="JADPUN010000251">
    <property type="protein sequence ID" value="MBF9132820.1"/>
    <property type="molecule type" value="Genomic_DNA"/>
</dbReference>
<dbReference type="Proteomes" id="UP000638560">
    <property type="component" value="Unassembled WGS sequence"/>
</dbReference>
<keyword evidence="4" id="KW-1185">Reference proteome</keyword>
<name>A0ABS0H2Y1_9ACTN</name>
<feature type="domain" description="HTH luxR-type" evidence="2">
    <location>
        <begin position="299"/>
        <end position="351"/>
    </location>
</feature>
<sequence>MTRSMSLAVDTGGSEPVDHTASTQDEWRTQPAPHPTDLELGDTAAAVYAHALHSGQIGGAEQAPVLNMTREDLRAVIDQLVDLRLLRPVGGDPDRFAPLNPEIAAASLISPLEAEIHQRQTLITSIRAQMEPLRPQFEERLRRRTEPPSTVRTLQDTAEVLGSLHVAVDRCREEVSSVRPRRTRWDDSLDAELARDISVLRRGIRLRVLYQHAARADLATRAYIRKITAAGAEVRTTDQAPRPFVVFDNEIAIVPDAEGALEIRSSPLARVLCDVFESLWRAALPHRPDEAGYQDAAGEMQKTIARLLAEGLTDEAVARRLGISPRSCRRHIAALLKQLNSVSRFQAGMLAAKAGIIPHD</sequence>
<dbReference type="InterPro" id="IPR051797">
    <property type="entry name" value="TrmB-like"/>
</dbReference>
<dbReference type="InterPro" id="IPR016032">
    <property type="entry name" value="Sig_transdc_resp-reg_C-effctor"/>
</dbReference>
<dbReference type="Pfam" id="PF00196">
    <property type="entry name" value="GerE"/>
    <property type="match status" value="1"/>
</dbReference>
<evidence type="ECO:0000313" key="4">
    <source>
        <dbReference type="Proteomes" id="UP000638560"/>
    </source>
</evidence>
<dbReference type="InterPro" id="IPR000792">
    <property type="entry name" value="Tscrpt_reg_LuxR_C"/>
</dbReference>
<accession>A0ABS0H2Y1</accession>
<dbReference type="Gene3D" id="1.10.10.10">
    <property type="entry name" value="Winged helix-like DNA-binding domain superfamily/Winged helix DNA-binding domain"/>
    <property type="match status" value="2"/>
</dbReference>
<evidence type="ECO:0000313" key="3">
    <source>
        <dbReference type="EMBL" id="MBF9132820.1"/>
    </source>
</evidence>
<dbReference type="RefSeq" id="WP_196204343.1">
    <property type="nucleotide sequence ID" value="NZ_JADPUN010000251.1"/>
</dbReference>
<dbReference type="SUPFAM" id="SSF56024">
    <property type="entry name" value="Phospholipase D/nuclease"/>
    <property type="match status" value="1"/>
</dbReference>
<evidence type="ECO:0000259" key="2">
    <source>
        <dbReference type="SMART" id="SM00421"/>
    </source>
</evidence>
<dbReference type="InterPro" id="IPR036388">
    <property type="entry name" value="WH-like_DNA-bd_sf"/>
</dbReference>
<dbReference type="PANTHER" id="PTHR34293:SF1">
    <property type="entry name" value="HTH-TYPE TRANSCRIPTIONAL REGULATOR TRMBL2"/>
    <property type="match status" value="1"/>
</dbReference>
<dbReference type="SMART" id="SM00421">
    <property type="entry name" value="HTH_LUXR"/>
    <property type="match status" value="1"/>
</dbReference>
<protein>
    <recommendedName>
        <fullName evidence="2">HTH luxR-type domain-containing protein</fullName>
    </recommendedName>
</protein>
<gene>
    <name evidence="3" type="ORF">I0C86_28255</name>
</gene>
<evidence type="ECO:0000256" key="1">
    <source>
        <dbReference type="SAM" id="MobiDB-lite"/>
    </source>
</evidence>
<dbReference type="SUPFAM" id="SSF46894">
    <property type="entry name" value="C-terminal effector domain of the bipartite response regulators"/>
    <property type="match status" value="1"/>
</dbReference>
<organism evidence="3 4">
    <name type="scientific">Plantactinospora alkalitolerans</name>
    <dbReference type="NCBI Taxonomy" id="2789879"/>
    <lineage>
        <taxon>Bacteria</taxon>
        <taxon>Bacillati</taxon>
        <taxon>Actinomycetota</taxon>
        <taxon>Actinomycetes</taxon>
        <taxon>Micromonosporales</taxon>
        <taxon>Micromonosporaceae</taxon>
        <taxon>Plantactinospora</taxon>
    </lineage>
</organism>
<proteinExistence type="predicted"/>
<feature type="region of interest" description="Disordered" evidence="1">
    <location>
        <begin position="1"/>
        <end position="34"/>
    </location>
</feature>
<reference evidence="3 4" key="1">
    <citation type="submission" date="2020-11" db="EMBL/GenBank/DDBJ databases">
        <title>A novel isolate from a Black sea contaminated sediment with potential to produce alkanes: Plantactinospora alkalitolerans sp. nov.</title>
        <authorList>
            <person name="Carro L."/>
            <person name="Veyisoglu A."/>
            <person name="Guven K."/>
            <person name="Schumann P."/>
            <person name="Klenk H.-P."/>
            <person name="Sahin N."/>
        </authorList>
    </citation>
    <scope>NUCLEOTIDE SEQUENCE [LARGE SCALE GENOMIC DNA]</scope>
    <source>
        <strain evidence="3 4">S1510</strain>
    </source>
</reference>
<comment type="caution">
    <text evidence="3">The sequence shown here is derived from an EMBL/GenBank/DDBJ whole genome shotgun (WGS) entry which is preliminary data.</text>
</comment>
<dbReference type="PANTHER" id="PTHR34293">
    <property type="entry name" value="HTH-TYPE TRANSCRIPTIONAL REGULATOR TRMBL2"/>
    <property type="match status" value="1"/>
</dbReference>
<dbReference type="CDD" id="cd06170">
    <property type="entry name" value="LuxR_C_like"/>
    <property type="match status" value="1"/>
</dbReference>